<accession>A0A3N0CHM6</accession>
<dbReference type="PANTHER" id="PTHR47260:SF3">
    <property type="entry name" value="THIOESTERASE FAMILY PROTEIN (AFU_ORTHOLOGUE AFUA_7G03960)"/>
    <property type="match status" value="1"/>
</dbReference>
<gene>
    <name evidence="2" type="ORF">EFK50_13610</name>
</gene>
<dbReference type="InterPro" id="IPR052061">
    <property type="entry name" value="PTE-AB_protein"/>
</dbReference>
<name>A0A3N0CHM6_9ACTN</name>
<feature type="domain" description="Thioesterase" evidence="1">
    <location>
        <begin position="108"/>
        <end position="173"/>
    </location>
</feature>
<dbReference type="InterPro" id="IPR029069">
    <property type="entry name" value="HotDog_dom_sf"/>
</dbReference>
<evidence type="ECO:0000313" key="2">
    <source>
        <dbReference type="EMBL" id="RNL62779.1"/>
    </source>
</evidence>
<dbReference type="SUPFAM" id="SSF54637">
    <property type="entry name" value="Thioesterase/thiol ester dehydrase-isomerase"/>
    <property type="match status" value="1"/>
</dbReference>
<dbReference type="OrthoDB" id="5242242at2"/>
<reference evidence="2 3" key="1">
    <citation type="submission" date="2018-11" db="EMBL/GenBank/DDBJ databases">
        <authorList>
            <person name="Li F."/>
        </authorList>
    </citation>
    <scope>NUCLEOTIDE SEQUENCE [LARGE SCALE GENOMIC DNA]</scope>
    <source>
        <strain evidence="2 3">Gsoil 097</strain>
    </source>
</reference>
<sequence length="217" mass="23100">MTDIDERREAAVVLAEAGRALNEAIVLTDLGPDEVLAAADRVRALAEELSAVLRPPRTLSAIDVAGFSVRAYNPISGMASPYSPPLTYRNEEQTIGRLVLGHGLEGHMGVAHGGVVAMLFDEFLGQAACRYAWPTVTTNLDVHFLRPVPTREELLVAATVVEVDGSTMYVAGSIALEAEPDRVLAYGSGTFKYLGEARYGQMLESANGPGRSEKAGA</sequence>
<organism evidence="2 3">
    <name type="scientific">Nocardioides marmoriginsengisoli</name>
    <dbReference type="NCBI Taxonomy" id="661483"/>
    <lineage>
        <taxon>Bacteria</taxon>
        <taxon>Bacillati</taxon>
        <taxon>Actinomycetota</taxon>
        <taxon>Actinomycetes</taxon>
        <taxon>Propionibacteriales</taxon>
        <taxon>Nocardioidaceae</taxon>
        <taxon>Nocardioides</taxon>
    </lineage>
</organism>
<dbReference type="PANTHER" id="PTHR47260">
    <property type="entry name" value="UPF0644 PROTEIN PB2B4.06"/>
    <property type="match status" value="1"/>
</dbReference>
<keyword evidence="3" id="KW-1185">Reference proteome</keyword>
<dbReference type="CDD" id="cd03443">
    <property type="entry name" value="PaaI_thioesterase"/>
    <property type="match status" value="1"/>
</dbReference>
<dbReference type="Pfam" id="PF03061">
    <property type="entry name" value="4HBT"/>
    <property type="match status" value="1"/>
</dbReference>
<proteinExistence type="predicted"/>
<dbReference type="EMBL" id="RJSE01000007">
    <property type="protein sequence ID" value="RNL62779.1"/>
    <property type="molecule type" value="Genomic_DNA"/>
</dbReference>
<evidence type="ECO:0000313" key="3">
    <source>
        <dbReference type="Proteomes" id="UP000267128"/>
    </source>
</evidence>
<dbReference type="RefSeq" id="WP_123228073.1">
    <property type="nucleotide sequence ID" value="NZ_RJSE01000007.1"/>
</dbReference>
<dbReference type="Proteomes" id="UP000267128">
    <property type="component" value="Unassembled WGS sequence"/>
</dbReference>
<evidence type="ECO:0000259" key="1">
    <source>
        <dbReference type="Pfam" id="PF03061"/>
    </source>
</evidence>
<protein>
    <submittedName>
        <fullName evidence="2">PaaI family thioesterase</fullName>
    </submittedName>
</protein>
<comment type="caution">
    <text evidence="2">The sequence shown here is derived from an EMBL/GenBank/DDBJ whole genome shotgun (WGS) entry which is preliminary data.</text>
</comment>
<dbReference type="Gene3D" id="3.10.129.10">
    <property type="entry name" value="Hotdog Thioesterase"/>
    <property type="match status" value="1"/>
</dbReference>
<dbReference type="InterPro" id="IPR006683">
    <property type="entry name" value="Thioestr_dom"/>
</dbReference>
<dbReference type="AlphaFoldDB" id="A0A3N0CHM6"/>